<feature type="transmembrane region" description="Helical" evidence="1">
    <location>
        <begin position="25"/>
        <end position="50"/>
    </location>
</feature>
<dbReference type="RefSeq" id="XP_033379543.1">
    <property type="nucleotide sequence ID" value="XM_033534126.1"/>
</dbReference>
<dbReference type="GeneID" id="54291523"/>
<dbReference type="Proteomes" id="UP000799778">
    <property type="component" value="Unassembled WGS sequence"/>
</dbReference>
<dbReference type="AlphaFoldDB" id="A0A6A5XFQ1"/>
<gene>
    <name evidence="2" type="ORF">BU24DRAFT_495432</name>
</gene>
<proteinExistence type="predicted"/>
<evidence type="ECO:0000256" key="1">
    <source>
        <dbReference type="SAM" id="Phobius"/>
    </source>
</evidence>
<dbReference type="EMBL" id="ML978074">
    <property type="protein sequence ID" value="KAF2011204.1"/>
    <property type="molecule type" value="Genomic_DNA"/>
</dbReference>
<keyword evidence="1" id="KW-1133">Transmembrane helix</keyword>
<sequence length="89" mass="10428">MVNRLGELHTPPKYIFILGWLRPSLALLFATCLTPVIVVFAVVTKLYYFIPLLLRWRRRRPDGREIHSQYQVNGEDYDGVVVESDDYNC</sequence>
<protein>
    <submittedName>
        <fullName evidence="2">Uncharacterized protein</fullName>
    </submittedName>
</protein>
<name>A0A6A5XFQ1_9PLEO</name>
<evidence type="ECO:0000313" key="2">
    <source>
        <dbReference type="EMBL" id="KAF2011204.1"/>
    </source>
</evidence>
<keyword evidence="3" id="KW-1185">Reference proteome</keyword>
<keyword evidence="1" id="KW-0812">Transmembrane</keyword>
<keyword evidence="1" id="KW-0472">Membrane</keyword>
<organism evidence="2 3">
    <name type="scientific">Aaosphaeria arxii CBS 175.79</name>
    <dbReference type="NCBI Taxonomy" id="1450172"/>
    <lineage>
        <taxon>Eukaryota</taxon>
        <taxon>Fungi</taxon>
        <taxon>Dikarya</taxon>
        <taxon>Ascomycota</taxon>
        <taxon>Pezizomycotina</taxon>
        <taxon>Dothideomycetes</taxon>
        <taxon>Pleosporomycetidae</taxon>
        <taxon>Pleosporales</taxon>
        <taxon>Pleosporales incertae sedis</taxon>
        <taxon>Aaosphaeria</taxon>
    </lineage>
</organism>
<accession>A0A6A5XFQ1</accession>
<evidence type="ECO:0000313" key="3">
    <source>
        <dbReference type="Proteomes" id="UP000799778"/>
    </source>
</evidence>
<reference evidence="2" key="1">
    <citation type="journal article" date="2020" name="Stud. Mycol.">
        <title>101 Dothideomycetes genomes: a test case for predicting lifestyles and emergence of pathogens.</title>
        <authorList>
            <person name="Haridas S."/>
            <person name="Albert R."/>
            <person name="Binder M."/>
            <person name="Bloem J."/>
            <person name="Labutti K."/>
            <person name="Salamov A."/>
            <person name="Andreopoulos B."/>
            <person name="Baker S."/>
            <person name="Barry K."/>
            <person name="Bills G."/>
            <person name="Bluhm B."/>
            <person name="Cannon C."/>
            <person name="Castanera R."/>
            <person name="Culley D."/>
            <person name="Daum C."/>
            <person name="Ezra D."/>
            <person name="Gonzalez J."/>
            <person name="Henrissat B."/>
            <person name="Kuo A."/>
            <person name="Liang C."/>
            <person name="Lipzen A."/>
            <person name="Lutzoni F."/>
            <person name="Magnuson J."/>
            <person name="Mondo S."/>
            <person name="Nolan M."/>
            <person name="Ohm R."/>
            <person name="Pangilinan J."/>
            <person name="Park H.-J."/>
            <person name="Ramirez L."/>
            <person name="Alfaro M."/>
            <person name="Sun H."/>
            <person name="Tritt A."/>
            <person name="Yoshinaga Y."/>
            <person name="Zwiers L.-H."/>
            <person name="Turgeon B."/>
            <person name="Goodwin S."/>
            <person name="Spatafora J."/>
            <person name="Crous P."/>
            <person name="Grigoriev I."/>
        </authorList>
    </citation>
    <scope>NUCLEOTIDE SEQUENCE</scope>
    <source>
        <strain evidence="2">CBS 175.79</strain>
    </source>
</reference>